<accession>A0A1G8JPG4</accession>
<reference evidence="2 3" key="1">
    <citation type="submission" date="2016-10" db="EMBL/GenBank/DDBJ databases">
        <authorList>
            <person name="de Groot N.N."/>
        </authorList>
    </citation>
    <scope>NUCLEOTIDE SEQUENCE [LARGE SCALE GENOMIC DNA]</scope>
    <source>
        <strain evidence="2 3">DSM 26424</strain>
    </source>
</reference>
<evidence type="ECO:0000313" key="3">
    <source>
        <dbReference type="Proteomes" id="UP000199093"/>
    </source>
</evidence>
<proteinExistence type="predicted"/>
<dbReference type="PANTHER" id="PTHR43346">
    <property type="entry name" value="LIGAND BINDING DOMAIN PROTEIN, PUTATIVE (AFU_ORTHOLOGUE AFUA_6G14370)-RELATED"/>
    <property type="match status" value="1"/>
</dbReference>
<dbReference type="AlphaFoldDB" id="A0A1G8JPG4"/>
<dbReference type="Gene3D" id="2.60.120.10">
    <property type="entry name" value="Jelly Rolls"/>
    <property type="match status" value="1"/>
</dbReference>
<dbReference type="InterPro" id="IPR052538">
    <property type="entry name" value="Flavonoid_dioxygenase-like"/>
</dbReference>
<dbReference type="EMBL" id="FNEJ01000003">
    <property type="protein sequence ID" value="SDI33144.1"/>
    <property type="molecule type" value="Genomic_DNA"/>
</dbReference>
<feature type="domain" description="Cupin type-2" evidence="1">
    <location>
        <begin position="32"/>
        <end position="100"/>
    </location>
</feature>
<dbReference type="InterPro" id="IPR011051">
    <property type="entry name" value="RmlC_Cupin_sf"/>
</dbReference>
<dbReference type="CDD" id="cd02223">
    <property type="entry name" value="cupin_Bh2720-like"/>
    <property type="match status" value="1"/>
</dbReference>
<evidence type="ECO:0000259" key="1">
    <source>
        <dbReference type="Pfam" id="PF07883"/>
    </source>
</evidence>
<organism evidence="2 3">
    <name type="scientific">Salipiger marinus</name>
    <dbReference type="NCBI Taxonomy" id="555512"/>
    <lineage>
        <taxon>Bacteria</taxon>
        <taxon>Pseudomonadati</taxon>
        <taxon>Pseudomonadota</taxon>
        <taxon>Alphaproteobacteria</taxon>
        <taxon>Rhodobacterales</taxon>
        <taxon>Roseobacteraceae</taxon>
        <taxon>Salipiger</taxon>
    </lineage>
</organism>
<dbReference type="Proteomes" id="UP000199093">
    <property type="component" value="Unassembled WGS sequence"/>
</dbReference>
<evidence type="ECO:0000313" key="2">
    <source>
        <dbReference type="EMBL" id="SDI33144.1"/>
    </source>
</evidence>
<sequence length="131" mass="14245">MKGYVADIEKLAEKNEKFRQVLYTGAHLQLVLMTLKPGQDIGAETHATHDQFFRIEKGKGAAVIDGVTHKVKGGDCVIVPAGAVHNVTNTGEKPLHLYTLYSPPEHMDHLVQKTKAEAEASHEAFDGGATE</sequence>
<dbReference type="STRING" id="555512.SAMN04487993_1003181"/>
<dbReference type="InterPro" id="IPR014710">
    <property type="entry name" value="RmlC-like_jellyroll"/>
</dbReference>
<dbReference type="SUPFAM" id="SSF51182">
    <property type="entry name" value="RmlC-like cupins"/>
    <property type="match status" value="1"/>
</dbReference>
<dbReference type="Pfam" id="PF07883">
    <property type="entry name" value="Cupin_2"/>
    <property type="match status" value="1"/>
</dbReference>
<dbReference type="GO" id="GO:0016853">
    <property type="term" value="F:isomerase activity"/>
    <property type="evidence" value="ECO:0007669"/>
    <property type="project" value="UniProtKB-KW"/>
</dbReference>
<protein>
    <submittedName>
        <fullName evidence="2">Mannose-6-phosphate isomerase, cupin superfamily</fullName>
    </submittedName>
</protein>
<dbReference type="PANTHER" id="PTHR43346:SF1">
    <property type="entry name" value="QUERCETIN 2,3-DIOXYGENASE-RELATED"/>
    <property type="match status" value="1"/>
</dbReference>
<keyword evidence="2" id="KW-0413">Isomerase</keyword>
<name>A0A1G8JPG4_9RHOB</name>
<keyword evidence="3" id="KW-1185">Reference proteome</keyword>
<dbReference type="OrthoDB" id="9811153at2"/>
<gene>
    <name evidence="2" type="ORF">SAMN04487993_1003181</name>
</gene>
<dbReference type="InterPro" id="IPR013096">
    <property type="entry name" value="Cupin_2"/>
</dbReference>